<dbReference type="InterPro" id="IPR038248">
    <property type="entry name" value="Dicer_dimer_sf"/>
</dbReference>
<dbReference type="GO" id="GO:0003723">
    <property type="term" value="F:RNA binding"/>
    <property type="evidence" value="ECO:0007669"/>
    <property type="project" value="UniProtKB-UniRule"/>
</dbReference>
<dbReference type="InterPro" id="IPR000999">
    <property type="entry name" value="RNase_III_dom"/>
</dbReference>
<dbReference type="GO" id="GO:0005634">
    <property type="term" value="C:nucleus"/>
    <property type="evidence" value="ECO:0007669"/>
    <property type="project" value="TreeGrafter"/>
</dbReference>
<feature type="domain" description="Dicer dsRNA-binding fold" evidence="11">
    <location>
        <begin position="617"/>
        <end position="728"/>
    </location>
</feature>
<dbReference type="Gene3D" id="3.40.50.300">
    <property type="entry name" value="P-loop containing nucleotide triphosphate hydrolases"/>
    <property type="match status" value="2"/>
</dbReference>
<dbReference type="GO" id="GO:0005737">
    <property type="term" value="C:cytoplasm"/>
    <property type="evidence" value="ECO:0007669"/>
    <property type="project" value="TreeGrafter"/>
</dbReference>
<feature type="domain" description="RNase III" evidence="8">
    <location>
        <begin position="1037"/>
        <end position="1171"/>
    </location>
</feature>
<dbReference type="PANTHER" id="PTHR14950">
    <property type="entry name" value="DICER-RELATED"/>
    <property type="match status" value="1"/>
</dbReference>
<dbReference type="Gene3D" id="1.10.1520.10">
    <property type="entry name" value="Ribonuclease III domain"/>
    <property type="match status" value="2"/>
</dbReference>
<dbReference type="InterPro" id="IPR027417">
    <property type="entry name" value="P-loop_NTPase"/>
</dbReference>
<evidence type="ECO:0000259" key="11">
    <source>
        <dbReference type="PROSITE" id="PS51327"/>
    </source>
</evidence>
<dbReference type="Proteomes" id="UP000053558">
    <property type="component" value="Unassembled WGS sequence"/>
</dbReference>
<name>R7SHM9_CONPW</name>
<evidence type="ECO:0000313" key="12">
    <source>
        <dbReference type="EMBL" id="EIW74574.1"/>
    </source>
</evidence>
<dbReference type="PANTHER" id="PTHR14950:SF37">
    <property type="entry name" value="ENDORIBONUCLEASE DICER"/>
    <property type="match status" value="1"/>
</dbReference>
<evidence type="ECO:0000256" key="5">
    <source>
        <dbReference type="ARBA" id="ARBA00022840"/>
    </source>
</evidence>
<dbReference type="GO" id="GO:0030422">
    <property type="term" value="P:siRNA processing"/>
    <property type="evidence" value="ECO:0007669"/>
    <property type="project" value="TreeGrafter"/>
</dbReference>
<keyword evidence="5" id="KW-0067">ATP-binding</keyword>
<dbReference type="GeneID" id="19198986"/>
<dbReference type="InterPro" id="IPR014001">
    <property type="entry name" value="Helicase_ATP-bd"/>
</dbReference>
<dbReference type="PROSITE" id="PS00517">
    <property type="entry name" value="RNASE_3_1"/>
    <property type="match status" value="1"/>
</dbReference>
<sequence>MGDIRDADFPTSDDLEASDHGDETPAPRTPVVTRDYQLEMFTASLRENIIVAQDTGSGKTLIAILRMKHEVEREPRKVCWFFAPTVALCEQQRDVIALDIPVSVGLISGALEPNQWKDIALWRGVLQRHRIIVSTPQVLLDALRHGYVKLGEDIGLLVFDEAHHAVDNHPYNCIMKEFYFRVAVREHGAASGAESREERPMVLGLTASPVYGGNVEASMRILERNLDCIVRSPRLHRSQLISFVHRPIFKHVLYRPAPFFDKTYTASNITALSSVLATLNVKDDPYIISLRGQLAHKTPGSPDYMRTDQKLSKTIKKEDTYTHRGLKDIVSTATEICFDLGRWAADWYVHKAISLARENPMPYESAFTSVQEKEKAYLLRILARVHVSPPSYDPAAIEAGVSDKLCVLIDTLLAEKRGAEEEANEAYSGLVFVTRRDAVLSLAEVLAVHPRTAGVLRVGRIVGTSESAYRKTLLDVTRALMRNTHGETLGSFRTGEFNVLVATSVAEEGLDIQACCNVVRWDVPNNMVSWAQSRGRARRWRSTFVLMFESGNMDAAGVERWMQLERQMVEQYNNQMRLAGNALPRYDEEDDEDQEDDDHAVRFTVESTGALLTLQSAPPHLNHFCSVLPNSRHTAHRALYDIDPPEFPEGWHALDPRTNTLPYPGPFGCTVTLPRVLPPLLRTFSVPQKYSSKLSARRHVSFKAYKTLYDAGLLNEHLMPLTSVIEPELEEEVKALLAAVDAREGTAAVKLQMDVWVPEGSGTLEALGEEWYGCDVEIENMPRLRMWTKAKLARLEEEAMPTLYHPVHGPLRVTITPEEEPSTPFDVESMQVYTHRLFATLCGPRMPADKLDFAYLFEVDGDEEQGRWDQIRLWASANQGLSPLGTTRLVNAAEFGQMLDYPSDIVLIRDSVPYGKLFRFVEWKYDQPSPEEEEQLKETYRRFDMLEISLPLLVVEDRAPRVNFLHPAEKRSRRSSEKARKLLIPEYSFVELVSPVEAEFALLVPSILRYISVANTAASLRATLLTDPQLAEIPLSLVKMAISAPVSQEPTNYQRLESLGDAVLKLVVGAYLYSEHPLWHEGYLTQRRDHAVSNVRLAKSAIQKKLYRWIVRDHFAPKRFMPRYLTDNRGATNEEENSDENGNGKGKEDLSTKVLADVVESLIGAAYVHGGFELAISLIRTIDVHLALSPLSASIEAAYAAADPSLEAPPQVAHVQNMIGYTFTKPLLLVEALTHASHQTDLRTVSYERLEFLGDAVLDMLIADYLYKHPKNFSPGEITLRKHAIGNALFLSYACLSSCTPVDASVPAPDPLRHGKITLRAKTEHIYLYQCMLHSSSALLDEQKGAFARFASVGGPLARSLSHSSVFPWAELTRLQAPKILSDIVESVIGAVYIDARGDVVAVRGVLGRMGMWTMLERVSDGDVEVEHPVSTLHRWASQRKTEAGEPAPRKVVYEYEVERGKVVCTVRLEGVEELGSVAAECEKRGSANARRNEAKYLAANKALRVWGIRDAEMDIDPEDGDEDEDVTMVDSSL</sequence>
<dbReference type="OMA" id="CCVNLIR"/>
<evidence type="ECO:0000256" key="7">
    <source>
        <dbReference type="SAM" id="MobiDB-lite"/>
    </source>
</evidence>
<dbReference type="GO" id="GO:0004386">
    <property type="term" value="F:helicase activity"/>
    <property type="evidence" value="ECO:0007669"/>
    <property type="project" value="UniProtKB-KW"/>
</dbReference>
<feature type="domain" description="Helicase ATP-binding" evidence="9">
    <location>
        <begin position="40"/>
        <end position="227"/>
    </location>
</feature>
<evidence type="ECO:0000259" key="8">
    <source>
        <dbReference type="PROSITE" id="PS50142"/>
    </source>
</evidence>
<dbReference type="GO" id="GO:0005524">
    <property type="term" value="F:ATP binding"/>
    <property type="evidence" value="ECO:0007669"/>
    <property type="project" value="UniProtKB-KW"/>
</dbReference>
<dbReference type="InterPro" id="IPR011545">
    <property type="entry name" value="DEAD/DEAH_box_helicase_dom"/>
</dbReference>
<feature type="compositionally biased region" description="Acidic residues" evidence="7">
    <location>
        <begin position="1515"/>
        <end position="1528"/>
    </location>
</feature>
<dbReference type="Pfam" id="PF03368">
    <property type="entry name" value="Dicer_dimer"/>
    <property type="match status" value="1"/>
</dbReference>
<dbReference type="InterPro" id="IPR001650">
    <property type="entry name" value="Helicase_C-like"/>
</dbReference>
<dbReference type="SMART" id="SM00490">
    <property type="entry name" value="HELICc"/>
    <property type="match status" value="1"/>
</dbReference>
<accession>R7SHM9</accession>
<evidence type="ECO:0000256" key="1">
    <source>
        <dbReference type="ARBA" id="ARBA00022737"/>
    </source>
</evidence>
<keyword evidence="13" id="KW-1185">Reference proteome</keyword>
<gene>
    <name evidence="12" type="ORF">CONPUDRAFT_113103</name>
</gene>
<dbReference type="RefSeq" id="XP_007775185.1">
    <property type="nucleotide sequence ID" value="XM_007776995.1"/>
</dbReference>
<dbReference type="CDD" id="cd00593">
    <property type="entry name" value="RIBOc"/>
    <property type="match status" value="2"/>
</dbReference>
<dbReference type="PROSITE" id="PS50142">
    <property type="entry name" value="RNASE_3_2"/>
    <property type="match status" value="2"/>
</dbReference>
<protein>
    <submittedName>
        <fullName evidence="12">p-loop containing nucleoside triphosphate hydrolase protein</fullName>
    </submittedName>
</protein>
<reference evidence="13" key="1">
    <citation type="journal article" date="2012" name="Science">
        <title>The Paleozoic origin of enzymatic lignin decomposition reconstructed from 31 fungal genomes.</title>
        <authorList>
            <person name="Floudas D."/>
            <person name="Binder M."/>
            <person name="Riley R."/>
            <person name="Barry K."/>
            <person name="Blanchette R.A."/>
            <person name="Henrissat B."/>
            <person name="Martinez A.T."/>
            <person name="Otillar R."/>
            <person name="Spatafora J.W."/>
            <person name="Yadav J.S."/>
            <person name="Aerts A."/>
            <person name="Benoit I."/>
            <person name="Boyd A."/>
            <person name="Carlson A."/>
            <person name="Copeland A."/>
            <person name="Coutinho P.M."/>
            <person name="de Vries R.P."/>
            <person name="Ferreira P."/>
            <person name="Findley K."/>
            <person name="Foster B."/>
            <person name="Gaskell J."/>
            <person name="Glotzer D."/>
            <person name="Gorecki P."/>
            <person name="Heitman J."/>
            <person name="Hesse C."/>
            <person name="Hori C."/>
            <person name="Igarashi K."/>
            <person name="Jurgens J.A."/>
            <person name="Kallen N."/>
            <person name="Kersten P."/>
            <person name="Kohler A."/>
            <person name="Kuees U."/>
            <person name="Kumar T.K.A."/>
            <person name="Kuo A."/>
            <person name="LaButti K."/>
            <person name="Larrondo L.F."/>
            <person name="Lindquist E."/>
            <person name="Ling A."/>
            <person name="Lombard V."/>
            <person name="Lucas S."/>
            <person name="Lundell T."/>
            <person name="Martin R."/>
            <person name="McLaughlin D.J."/>
            <person name="Morgenstern I."/>
            <person name="Morin E."/>
            <person name="Murat C."/>
            <person name="Nagy L.G."/>
            <person name="Nolan M."/>
            <person name="Ohm R.A."/>
            <person name="Patyshakuliyeva A."/>
            <person name="Rokas A."/>
            <person name="Ruiz-Duenas F.J."/>
            <person name="Sabat G."/>
            <person name="Salamov A."/>
            <person name="Samejima M."/>
            <person name="Schmutz J."/>
            <person name="Slot J.C."/>
            <person name="St John F."/>
            <person name="Stenlid J."/>
            <person name="Sun H."/>
            <person name="Sun S."/>
            <person name="Syed K."/>
            <person name="Tsang A."/>
            <person name="Wiebenga A."/>
            <person name="Young D."/>
            <person name="Pisabarro A."/>
            <person name="Eastwood D.C."/>
            <person name="Martin F."/>
            <person name="Cullen D."/>
            <person name="Grigoriev I.V."/>
            <person name="Hibbett D.S."/>
        </authorList>
    </citation>
    <scope>NUCLEOTIDE SEQUENCE [LARGE SCALE GENOMIC DNA]</scope>
    <source>
        <strain evidence="13">RWD-64-598 SS2</strain>
    </source>
</reference>
<proteinExistence type="inferred from homology"/>
<evidence type="ECO:0000313" key="13">
    <source>
        <dbReference type="Proteomes" id="UP000053558"/>
    </source>
</evidence>
<evidence type="ECO:0000259" key="10">
    <source>
        <dbReference type="PROSITE" id="PS51194"/>
    </source>
</evidence>
<feature type="region of interest" description="Disordered" evidence="7">
    <location>
        <begin position="1515"/>
        <end position="1534"/>
    </location>
</feature>
<dbReference type="Pfam" id="PF00636">
    <property type="entry name" value="Ribonuclease_3"/>
    <property type="match status" value="2"/>
</dbReference>
<keyword evidence="2" id="KW-0547">Nucleotide-binding</keyword>
<dbReference type="InterPro" id="IPR036389">
    <property type="entry name" value="RNase_III_sf"/>
</dbReference>
<evidence type="ECO:0000256" key="6">
    <source>
        <dbReference type="PROSITE-ProRule" id="PRU00657"/>
    </source>
</evidence>
<feature type="domain" description="RNase III" evidence="8">
    <location>
        <begin position="1212"/>
        <end position="1397"/>
    </location>
</feature>
<dbReference type="Pfam" id="PF00271">
    <property type="entry name" value="Helicase_C"/>
    <property type="match status" value="1"/>
</dbReference>
<dbReference type="PROSITE" id="PS51192">
    <property type="entry name" value="HELICASE_ATP_BIND_1"/>
    <property type="match status" value="1"/>
</dbReference>
<dbReference type="OrthoDB" id="416741at2759"/>
<feature type="region of interest" description="Disordered" evidence="7">
    <location>
        <begin position="1"/>
        <end position="29"/>
    </location>
</feature>
<keyword evidence="4" id="KW-0347">Helicase</keyword>
<evidence type="ECO:0000256" key="3">
    <source>
        <dbReference type="ARBA" id="ARBA00022801"/>
    </source>
</evidence>
<feature type="domain" description="Helicase C-terminal" evidence="10">
    <location>
        <begin position="404"/>
        <end position="591"/>
    </location>
</feature>
<dbReference type="SMART" id="SM00487">
    <property type="entry name" value="DEXDc"/>
    <property type="match status" value="1"/>
</dbReference>
<dbReference type="KEGG" id="cput:CONPUDRAFT_113103"/>
<evidence type="ECO:0000256" key="4">
    <source>
        <dbReference type="ARBA" id="ARBA00022806"/>
    </source>
</evidence>
<dbReference type="PROSITE" id="PS51327">
    <property type="entry name" value="DICER_DSRBF"/>
    <property type="match status" value="1"/>
</dbReference>
<keyword evidence="3 12" id="KW-0378">Hydrolase</keyword>
<keyword evidence="1" id="KW-0677">Repeat</keyword>
<comment type="similarity">
    <text evidence="6">Belongs to the helicase family. Dicer subfamily.</text>
</comment>
<keyword evidence="6" id="KW-0694">RNA-binding</keyword>
<dbReference type="SUPFAM" id="SSF69065">
    <property type="entry name" value="RNase III domain-like"/>
    <property type="match status" value="2"/>
</dbReference>
<dbReference type="CDD" id="cd18034">
    <property type="entry name" value="DEXHc_dicer"/>
    <property type="match status" value="1"/>
</dbReference>
<dbReference type="InterPro" id="IPR005034">
    <property type="entry name" value="Dicer_dimerisation"/>
</dbReference>
<feature type="region of interest" description="Disordered" evidence="7">
    <location>
        <begin position="1127"/>
        <end position="1148"/>
    </location>
</feature>
<dbReference type="EMBL" id="JH711591">
    <property type="protein sequence ID" value="EIW74574.1"/>
    <property type="molecule type" value="Genomic_DNA"/>
</dbReference>
<dbReference type="Pfam" id="PF00270">
    <property type="entry name" value="DEAD"/>
    <property type="match status" value="1"/>
</dbReference>
<dbReference type="Gene3D" id="3.30.160.380">
    <property type="entry name" value="Dicer dimerisation domain"/>
    <property type="match status" value="1"/>
</dbReference>
<dbReference type="PROSITE" id="PS51194">
    <property type="entry name" value="HELICASE_CTER"/>
    <property type="match status" value="1"/>
</dbReference>
<dbReference type="GO" id="GO:0004525">
    <property type="term" value="F:ribonuclease III activity"/>
    <property type="evidence" value="ECO:0007669"/>
    <property type="project" value="InterPro"/>
</dbReference>
<evidence type="ECO:0000259" key="9">
    <source>
        <dbReference type="PROSITE" id="PS51192"/>
    </source>
</evidence>
<dbReference type="eggNOG" id="KOG0701">
    <property type="taxonomic scope" value="Eukaryota"/>
</dbReference>
<dbReference type="SUPFAM" id="SSF52540">
    <property type="entry name" value="P-loop containing nucleoside triphosphate hydrolases"/>
    <property type="match status" value="1"/>
</dbReference>
<dbReference type="SMART" id="SM00535">
    <property type="entry name" value="RIBOc"/>
    <property type="match status" value="2"/>
</dbReference>
<evidence type="ECO:0000256" key="2">
    <source>
        <dbReference type="ARBA" id="ARBA00022741"/>
    </source>
</evidence>
<organism evidence="12 13">
    <name type="scientific">Coniophora puteana (strain RWD-64-598)</name>
    <name type="common">Brown rot fungus</name>
    <dbReference type="NCBI Taxonomy" id="741705"/>
    <lineage>
        <taxon>Eukaryota</taxon>
        <taxon>Fungi</taxon>
        <taxon>Dikarya</taxon>
        <taxon>Basidiomycota</taxon>
        <taxon>Agaricomycotina</taxon>
        <taxon>Agaricomycetes</taxon>
        <taxon>Agaricomycetidae</taxon>
        <taxon>Boletales</taxon>
        <taxon>Coniophorineae</taxon>
        <taxon>Coniophoraceae</taxon>
        <taxon>Coniophora</taxon>
    </lineage>
</organism>